<dbReference type="InterPro" id="IPR047951">
    <property type="entry name" value="Transpos_ISL3"/>
</dbReference>
<dbReference type="PROSITE" id="PS50531">
    <property type="entry name" value="HTH_IS21"/>
    <property type="match status" value="1"/>
</dbReference>
<dbReference type="EMBL" id="CP067421">
    <property type="protein sequence ID" value="QQP93326.1"/>
    <property type="molecule type" value="Genomic_DNA"/>
</dbReference>
<dbReference type="PANTHER" id="PTHR33498">
    <property type="entry name" value="TRANSPOSASE FOR INSERTION SEQUENCE ELEMENT IS1557"/>
    <property type="match status" value="1"/>
</dbReference>
<dbReference type="Pfam" id="PF01610">
    <property type="entry name" value="DDE_Tnp_ISL3"/>
    <property type="match status" value="2"/>
</dbReference>
<evidence type="ECO:0000313" key="4">
    <source>
        <dbReference type="Proteomes" id="UP000595197"/>
    </source>
</evidence>
<dbReference type="PANTHER" id="PTHR33498:SF1">
    <property type="entry name" value="TRANSPOSASE FOR INSERTION SEQUENCE ELEMENT IS1557"/>
    <property type="match status" value="1"/>
</dbReference>
<evidence type="ECO:0000259" key="2">
    <source>
        <dbReference type="PROSITE" id="PS50531"/>
    </source>
</evidence>
<reference evidence="3" key="1">
    <citation type="submission" date="2021-02" db="EMBL/GenBank/DDBJ databases">
        <title>Skermanella TT6 skin isolate.</title>
        <authorList>
            <person name="Lee K."/>
            <person name="Ganzorig M."/>
        </authorList>
    </citation>
    <scope>NUCLEOTIDE SEQUENCE</scope>
    <source>
        <strain evidence="3">TT6</strain>
    </source>
</reference>
<keyword evidence="4" id="KW-1185">Reference proteome</keyword>
<feature type="region of interest" description="Disordered" evidence="1">
    <location>
        <begin position="391"/>
        <end position="423"/>
    </location>
</feature>
<feature type="domain" description="HTH IS21-type" evidence="2">
    <location>
        <begin position="300"/>
        <end position="362"/>
    </location>
</feature>
<dbReference type="InterPro" id="IPR017894">
    <property type="entry name" value="HTH_IS21_transposase_type"/>
</dbReference>
<dbReference type="Pfam" id="PF14690">
    <property type="entry name" value="Zn_ribbon_ISL3"/>
    <property type="match status" value="1"/>
</dbReference>
<dbReference type="InterPro" id="IPR002560">
    <property type="entry name" value="Transposase_DDE"/>
</dbReference>
<feature type="compositionally biased region" description="Basic and acidic residues" evidence="1">
    <location>
        <begin position="392"/>
        <end position="402"/>
    </location>
</feature>
<geneLocation type="plasmid" evidence="3 4">
    <name>pTT6-1</name>
</geneLocation>
<dbReference type="RefSeq" id="WP_201082832.1">
    <property type="nucleotide sequence ID" value="NZ_CP067421.1"/>
</dbReference>
<organism evidence="3 4">
    <name type="scientific">Skermanella cutis</name>
    <dbReference type="NCBI Taxonomy" id="2775420"/>
    <lineage>
        <taxon>Bacteria</taxon>
        <taxon>Pseudomonadati</taxon>
        <taxon>Pseudomonadota</taxon>
        <taxon>Alphaproteobacteria</taxon>
        <taxon>Rhodospirillales</taxon>
        <taxon>Azospirillaceae</taxon>
        <taxon>Skermanella</taxon>
    </lineage>
</organism>
<dbReference type="InterPro" id="IPR029261">
    <property type="entry name" value="Transposase_Znf"/>
</dbReference>
<dbReference type="Gene3D" id="1.10.10.60">
    <property type="entry name" value="Homeodomain-like"/>
    <property type="match status" value="1"/>
</dbReference>
<evidence type="ECO:0000256" key="1">
    <source>
        <dbReference type="SAM" id="MobiDB-lite"/>
    </source>
</evidence>
<sequence length="546" mass="60774">MNISLHSIGFPGTLEVLEQIDRGFHRITLRAQPTAASAPCTECGMPSRRVHGVYWRSLGDVACFGHPTILLVRMRRFRCTMPTCPRRTFAEPLPGIACPRARQTDRLRAIHRSIGLALGGNPGARHAATLGVPISRTTLLDRVRADDAEPIPPVSVLGVDDWAWRKGHRYGTILCDLERRRVIDLLPDRSADTLAAWLEEHPSVSAVVRDRAGTYADGAARGAPDAIQILDRWHLLRNGSDALRGLLDQHHRELRAAARAAAQPAALAAVVEVPEPASPAERPMRTTERRSQAAQERRDARFAEVARLREQGLSLTAIARTIGIERRTVRRWLRAGHAPTWRHADRGTSILDPYKAWLDERWRSGCNNAAALWRELRDRGFAGQYTVVRDWATQRRRQDPPGDPKGAPGKPALSKSPEPPTPRRAVRLLTGEADKLSDDDRRFVTALLERSPTIAIAVDLIRRFTTMVKDQMAGALDGWLREAEGSALTSFATGLRRDEDALRAALTEPWSNGQVEGQVNRLKVIKREMYGRAGFDLLRCRVLAHA</sequence>
<dbReference type="Pfam" id="PF13384">
    <property type="entry name" value="HTH_23"/>
    <property type="match status" value="1"/>
</dbReference>
<gene>
    <name evidence="3" type="ORF">IGS68_29145</name>
</gene>
<accession>A0ABX7BFZ7</accession>
<evidence type="ECO:0000313" key="3">
    <source>
        <dbReference type="EMBL" id="QQP93326.1"/>
    </source>
</evidence>
<feature type="region of interest" description="Disordered" evidence="1">
    <location>
        <begin position="275"/>
        <end position="295"/>
    </location>
</feature>
<name>A0ABX7BFZ7_9PROT</name>
<keyword evidence="3" id="KW-0614">Plasmid</keyword>
<feature type="compositionally biased region" description="Basic and acidic residues" evidence="1">
    <location>
        <begin position="282"/>
        <end position="295"/>
    </location>
</feature>
<protein>
    <submittedName>
        <fullName evidence="3">ISL3 family transposase</fullName>
    </submittedName>
</protein>
<dbReference type="NCBIfam" id="NF033550">
    <property type="entry name" value="transpos_ISL3"/>
    <property type="match status" value="1"/>
</dbReference>
<proteinExistence type="predicted"/>
<dbReference type="Proteomes" id="UP000595197">
    <property type="component" value="Plasmid pTT6-1"/>
</dbReference>